<dbReference type="InterPro" id="IPR050741">
    <property type="entry name" value="Acyl-CoA_dehydrogenase"/>
</dbReference>
<dbReference type="InterPro" id="IPR009075">
    <property type="entry name" value="AcylCo_DH/oxidase_C"/>
</dbReference>
<gene>
    <name evidence="4" type="ORF">LTR69_004630</name>
</gene>
<dbReference type="Proteomes" id="UP001345691">
    <property type="component" value="Unassembled WGS sequence"/>
</dbReference>
<dbReference type="SUPFAM" id="SSF47203">
    <property type="entry name" value="Acyl-CoA dehydrogenase C-terminal domain-like"/>
    <property type="match status" value="1"/>
</dbReference>
<protein>
    <recommendedName>
        <fullName evidence="3">Acyl-CoA dehydrogenase/oxidase C-terminal domain-containing protein</fullName>
    </recommendedName>
</protein>
<keyword evidence="5" id="KW-1185">Reference proteome</keyword>
<name>A0ABR0JEZ2_9EURO</name>
<sequence length="152" mass="16775">MIARANSRHINGKPLSNQGVIADWIARSRIEIDAGRMLVLDAADKIDRGNAKLAMAEIAMSKIFVPNMALAVLDRAIQTHGGGGICQDFPLARIWAYLRTTRIADGPDEAHVAQLARLECRTSKELISKIEQQEKATESLLELYNNSGRPRL</sequence>
<proteinExistence type="predicted"/>
<dbReference type="Gene3D" id="1.20.140.10">
    <property type="entry name" value="Butyryl-CoA Dehydrogenase, subunit A, domain 3"/>
    <property type="match status" value="1"/>
</dbReference>
<dbReference type="InterPro" id="IPR036250">
    <property type="entry name" value="AcylCo_DH-like_C"/>
</dbReference>
<evidence type="ECO:0000313" key="4">
    <source>
        <dbReference type="EMBL" id="KAK5062272.1"/>
    </source>
</evidence>
<evidence type="ECO:0000313" key="5">
    <source>
        <dbReference type="Proteomes" id="UP001345691"/>
    </source>
</evidence>
<evidence type="ECO:0000256" key="1">
    <source>
        <dbReference type="ARBA" id="ARBA00022630"/>
    </source>
</evidence>
<evidence type="ECO:0000259" key="3">
    <source>
        <dbReference type="Pfam" id="PF00441"/>
    </source>
</evidence>
<organism evidence="4 5">
    <name type="scientific">Exophiala sideris</name>
    <dbReference type="NCBI Taxonomy" id="1016849"/>
    <lineage>
        <taxon>Eukaryota</taxon>
        <taxon>Fungi</taxon>
        <taxon>Dikarya</taxon>
        <taxon>Ascomycota</taxon>
        <taxon>Pezizomycotina</taxon>
        <taxon>Eurotiomycetes</taxon>
        <taxon>Chaetothyriomycetidae</taxon>
        <taxon>Chaetothyriales</taxon>
        <taxon>Herpotrichiellaceae</taxon>
        <taxon>Exophiala</taxon>
    </lineage>
</organism>
<feature type="domain" description="Acyl-CoA dehydrogenase/oxidase C-terminal" evidence="3">
    <location>
        <begin position="1"/>
        <end position="117"/>
    </location>
</feature>
<accession>A0ABR0JEZ2</accession>
<dbReference type="PANTHER" id="PTHR48083:SF13">
    <property type="entry name" value="ACYL-COA DEHYDROGENASE FAMILY MEMBER 11"/>
    <property type="match status" value="1"/>
</dbReference>
<evidence type="ECO:0000256" key="2">
    <source>
        <dbReference type="ARBA" id="ARBA00023002"/>
    </source>
</evidence>
<keyword evidence="1" id="KW-0285">Flavoprotein</keyword>
<reference evidence="4 5" key="1">
    <citation type="submission" date="2023-08" db="EMBL/GenBank/DDBJ databases">
        <title>Black Yeasts Isolated from many extreme environments.</title>
        <authorList>
            <person name="Coleine C."/>
            <person name="Stajich J.E."/>
            <person name="Selbmann L."/>
        </authorList>
    </citation>
    <scope>NUCLEOTIDE SEQUENCE [LARGE SCALE GENOMIC DNA]</scope>
    <source>
        <strain evidence="4 5">CCFEE 6328</strain>
    </source>
</reference>
<dbReference type="Pfam" id="PF00441">
    <property type="entry name" value="Acyl-CoA_dh_1"/>
    <property type="match status" value="1"/>
</dbReference>
<keyword evidence="2" id="KW-0560">Oxidoreductase</keyword>
<comment type="caution">
    <text evidence="4">The sequence shown here is derived from an EMBL/GenBank/DDBJ whole genome shotgun (WGS) entry which is preliminary data.</text>
</comment>
<dbReference type="PANTHER" id="PTHR48083">
    <property type="entry name" value="MEDIUM-CHAIN SPECIFIC ACYL-COA DEHYDROGENASE, MITOCHONDRIAL-RELATED"/>
    <property type="match status" value="1"/>
</dbReference>
<dbReference type="EMBL" id="JAVRRF010000008">
    <property type="protein sequence ID" value="KAK5062272.1"/>
    <property type="molecule type" value="Genomic_DNA"/>
</dbReference>